<dbReference type="AlphaFoldDB" id="A0A4Y9SH76"/>
<dbReference type="RefSeq" id="WP_135207017.1">
    <property type="nucleotide sequence ID" value="NZ_SPVF01000128.1"/>
</dbReference>
<evidence type="ECO:0000313" key="2">
    <source>
        <dbReference type="EMBL" id="TFW20773.1"/>
    </source>
</evidence>
<accession>A0A4Y9SH76</accession>
<name>A0A4Y9SH76_9BURK</name>
<protein>
    <submittedName>
        <fullName evidence="2">Uncharacterized protein</fullName>
    </submittedName>
</protein>
<feature type="transmembrane region" description="Helical" evidence="1">
    <location>
        <begin position="43"/>
        <end position="63"/>
    </location>
</feature>
<sequence>MKKFVAIAIVVMLAMIAFNITIDLGHSHVAWDDGDFDGPFAALIGIAAGGMGLVIGGVVLAVVGVMLALLFAGLGILAVAGLVIGAVVLAALMSPLLVPILIPVAFIWYFSRRSRRAKMTHEAAV</sequence>
<keyword evidence="1" id="KW-1133">Transmembrane helix</keyword>
<proteinExistence type="predicted"/>
<feature type="transmembrane region" description="Helical" evidence="1">
    <location>
        <begin position="96"/>
        <end position="111"/>
    </location>
</feature>
<keyword evidence="1" id="KW-0812">Transmembrane</keyword>
<dbReference type="Proteomes" id="UP000298438">
    <property type="component" value="Unassembled WGS sequence"/>
</dbReference>
<keyword evidence="1" id="KW-0472">Membrane</keyword>
<keyword evidence="3" id="KW-1185">Reference proteome</keyword>
<comment type="caution">
    <text evidence="2">The sequence shown here is derived from an EMBL/GenBank/DDBJ whole genome shotgun (WGS) entry which is preliminary data.</text>
</comment>
<evidence type="ECO:0000313" key="3">
    <source>
        <dbReference type="Proteomes" id="UP000298438"/>
    </source>
</evidence>
<organism evidence="2 3">
    <name type="scientific">Zemynaea arenosa</name>
    <dbReference type="NCBI Taxonomy" id="2561931"/>
    <lineage>
        <taxon>Bacteria</taxon>
        <taxon>Pseudomonadati</taxon>
        <taxon>Pseudomonadota</taxon>
        <taxon>Betaproteobacteria</taxon>
        <taxon>Burkholderiales</taxon>
        <taxon>Oxalobacteraceae</taxon>
        <taxon>Telluria group</taxon>
        <taxon>Zemynaea</taxon>
    </lineage>
</organism>
<gene>
    <name evidence="2" type="ORF">E4L96_09705</name>
</gene>
<feature type="transmembrane region" description="Helical" evidence="1">
    <location>
        <begin position="70"/>
        <end position="90"/>
    </location>
</feature>
<reference evidence="2 3" key="1">
    <citation type="submission" date="2019-03" db="EMBL/GenBank/DDBJ databases">
        <title>Draft Genome Sequence of Massilia arenosa sp. nov., a Novel Massilia Species Isolated from a Sandy-loam Maize Soil.</title>
        <authorList>
            <person name="Raths R."/>
            <person name="Peta V."/>
            <person name="Bucking H."/>
        </authorList>
    </citation>
    <scope>NUCLEOTIDE SEQUENCE [LARGE SCALE GENOMIC DNA]</scope>
    <source>
        <strain evidence="2 3">MC02</strain>
    </source>
</reference>
<evidence type="ECO:0000256" key="1">
    <source>
        <dbReference type="SAM" id="Phobius"/>
    </source>
</evidence>
<dbReference type="EMBL" id="SPVF01000128">
    <property type="protein sequence ID" value="TFW20773.1"/>
    <property type="molecule type" value="Genomic_DNA"/>
</dbReference>